<organism evidence="4">
    <name type="scientific">Desertifilum tharense IPPAS B-1220</name>
    <dbReference type="NCBI Taxonomy" id="1781255"/>
    <lineage>
        <taxon>Bacteria</taxon>
        <taxon>Bacillati</taxon>
        <taxon>Cyanobacteriota</taxon>
        <taxon>Cyanophyceae</taxon>
        <taxon>Desertifilales</taxon>
        <taxon>Desertifilaceae</taxon>
        <taxon>Desertifilum</taxon>
    </lineage>
</organism>
<feature type="compositionally biased region" description="Polar residues" evidence="1">
    <location>
        <begin position="233"/>
        <end position="243"/>
    </location>
</feature>
<feature type="domain" description="Peptidoglycan binding-like" evidence="3">
    <location>
        <begin position="66"/>
        <end position="124"/>
    </location>
</feature>
<dbReference type="InterPro" id="IPR002477">
    <property type="entry name" value="Peptidoglycan-bd-like"/>
</dbReference>
<dbReference type="STRING" id="1781255.BH720_06900"/>
<name>A0A1E5QMY1_9CYAN</name>
<dbReference type="Gene3D" id="1.10.101.10">
    <property type="entry name" value="PGBD-like superfamily/PGBD"/>
    <property type="match status" value="3"/>
</dbReference>
<keyword evidence="2" id="KW-1133">Transmembrane helix</keyword>
<evidence type="ECO:0000313" key="4">
    <source>
        <dbReference type="EMBL" id="OEJ76000.1"/>
    </source>
</evidence>
<dbReference type="InterPro" id="IPR036365">
    <property type="entry name" value="PGBD-like_sf"/>
</dbReference>
<accession>A0A1E5QMY1</accession>
<keyword evidence="2" id="KW-0472">Membrane</keyword>
<dbReference type="OrthoDB" id="6197780at2"/>
<dbReference type="SUPFAM" id="SSF47090">
    <property type="entry name" value="PGBD-like"/>
    <property type="match status" value="3"/>
</dbReference>
<keyword evidence="2" id="KW-0812">Transmembrane</keyword>
<comment type="caution">
    <text evidence="4">The sequence shown here is derived from an EMBL/GenBank/DDBJ whole genome shotgun (WGS) entry which is preliminary data.</text>
</comment>
<dbReference type="AlphaFoldDB" id="A0A1E5QMY1"/>
<feature type="domain" description="Peptidoglycan binding-like" evidence="3">
    <location>
        <begin position="249"/>
        <end position="305"/>
    </location>
</feature>
<dbReference type="Pfam" id="PF01471">
    <property type="entry name" value="PG_binding_1"/>
    <property type="match status" value="3"/>
</dbReference>
<dbReference type="InterPro" id="IPR036366">
    <property type="entry name" value="PGBDSf"/>
</dbReference>
<feature type="transmembrane region" description="Helical" evidence="2">
    <location>
        <begin position="32"/>
        <end position="49"/>
    </location>
</feature>
<evidence type="ECO:0000259" key="3">
    <source>
        <dbReference type="Pfam" id="PF01471"/>
    </source>
</evidence>
<gene>
    <name evidence="4" type="ORF">BH720_06900</name>
</gene>
<proteinExistence type="predicted"/>
<feature type="region of interest" description="Disordered" evidence="1">
    <location>
        <begin position="228"/>
        <end position="248"/>
    </location>
</feature>
<dbReference type="EMBL" id="MJGC01000042">
    <property type="protein sequence ID" value="OEJ76000.1"/>
    <property type="molecule type" value="Genomic_DNA"/>
</dbReference>
<reference evidence="4" key="1">
    <citation type="submission" date="2016-09" db="EMBL/GenBank/DDBJ databases">
        <title>Draft genome of thermotolerant cyanobacterium Desertifilum sp. strain IPPAS B-1220.</title>
        <authorList>
            <person name="Sinetova M.A."/>
            <person name="Bolakhan K."/>
            <person name="Zayadan B.K."/>
            <person name="Mironov K.S."/>
            <person name="Ustinova V."/>
            <person name="Kupriyanova E.V."/>
            <person name="Sidorov R.A."/>
            <person name="Skrypnik A.N."/>
            <person name="Gogoleva N.E."/>
            <person name="Gogolev Y.V."/>
            <person name="Los D.A."/>
        </authorList>
    </citation>
    <scope>NUCLEOTIDE SEQUENCE [LARGE SCALE GENOMIC DNA]</scope>
    <source>
        <strain evidence="4">IPPAS B-1220</strain>
    </source>
</reference>
<dbReference type="RefSeq" id="WP_069966441.1">
    <property type="nucleotide sequence ID" value="NZ_CM124774.1"/>
</dbReference>
<protein>
    <recommendedName>
        <fullName evidence="3">Peptidoglycan binding-like domain-containing protein</fullName>
    </recommendedName>
</protein>
<feature type="domain" description="Peptidoglycan binding-like" evidence="3">
    <location>
        <begin position="167"/>
        <end position="223"/>
    </location>
</feature>
<evidence type="ECO:0000256" key="1">
    <source>
        <dbReference type="SAM" id="MobiDB-lite"/>
    </source>
</evidence>
<sequence length="401" mass="44608">MDFLAYTYSALAYEDPSVSTVQLNWKQFSHKIALWLLSVLSAIAIGEVYRPAFAQVIYRTLQFGQSGTDVELVQLCLLELGYFGGPVTGRFEASTRDAVRNFKFANRDLFPVNDIVDPETAAFLFDRCPQLTAFDRVRISPTPQPIAPPPPPGVTGNFGNELRFGDRGPEVTRLQTLLRNAGFNPGDIDGIFGPNTQAALFDFQRTFGLFQSGIYDLSTQQALERRTVPPTASRPQTTTTFRTLQRGDTGPEVFDLQTRLQEASRRFANPRFDPGVADSIFGARTEEAVRQYQLAFGFQPANGVARPDLIADLRGINVAERPARGPQRYVVVVPGRSTDRLLRVREVFQGARVFADRRGSYVYAGGYQNRNEAESMSFSLKARGLDARVDFMPDPVLGLLN</sequence>
<evidence type="ECO:0000256" key="2">
    <source>
        <dbReference type="SAM" id="Phobius"/>
    </source>
</evidence>